<evidence type="ECO:0000256" key="6">
    <source>
        <dbReference type="ARBA" id="ARBA00050038"/>
    </source>
</evidence>
<evidence type="ECO:0000313" key="12">
    <source>
        <dbReference type="EMBL" id="SLN58272.1"/>
    </source>
</evidence>
<evidence type="ECO:0000256" key="2">
    <source>
        <dbReference type="ARBA" id="ARBA00022555"/>
    </source>
</evidence>
<reference evidence="12 13" key="1">
    <citation type="submission" date="2017-03" db="EMBL/GenBank/DDBJ databases">
        <authorList>
            <person name="Afonso C.L."/>
            <person name="Miller P.J."/>
            <person name="Scott M.A."/>
            <person name="Spackman E."/>
            <person name="Goraichik I."/>
            <person name="Dimitrov K.M."/>
            <person name="Suarez D.L."/>
            <person name="Swayne D.E."/>
        </authorList>
    </citation>
    <scope>NUCLEOTIDE SEQUENCE [LARGE SCALE GENOMIC DNA]</scope>
    <source>
        <strain evidence="12 13">CECT 8367</strain>
    </source>
</reference>
<reference evidence="11 14" key="2">
    <citation type="submission" date="2018-03" db="EMBL/GenBank/DDBJ databases">
        <title>Genomic Encyclopedia of Archaeal and Bacterial Type Strains, Phase II (KMG-II): from individual species to whole genera.</title>
        <authorList>
            <person name="Goeker M."/>
        </authorList>
    </citation>
    <scope>NUCLEOTIDE SEQUENCE [LARGE SCALE GENOMIC DNA]</scope>
    <source>
        <strain evidence="11 14">DSM 29956</strain>
    </source>
</reference>
<dbReference type="SUPFAM" id="SSF53178">
    <property type="entry name" value="Peptidyl-tRNA hydrolase-like"/>
    <property type="match status" value="1"/>
</dbReference>
<dbReference type="EMBL" id="FWFY01000009">
    <property type="protein sequence ID" value="SLN58272.1"/>
    <property type="molecule type" value="Genomic_DNA"/>
</dbReference>
<feature type="region of interest" description="Disordered" evidence="10">
    <location>
        <begin position="217"/>
        <end position="266"/>
    </location>
</feature>
<feature type="binding site" evidence="7">
    <location>
        <position position="93"/>
    </location>
    <ligand>
        <name>tRNA</name>
        <dbReference type="ChEBI" id="CHEBI:17843"/>
    </ligand>
</feature>
<dbReference type="EC" id="3.1.1.29" evidence="1 7"/>
<dbReference type="Pfam" id="PF01195">
    <property type="entry name" value="Pept_tRNA_hydro"/>
    <property type="match status" value="1"/>
</dbReference>
<evidence type="ECO:0000313" key="14">
    <source>
        <dbReference type="Proteomes" id="UP000240624"/>
    </source>
</evidence>
<evidence type="ECO:0000313" key="13">
    <source>
        <dbReference type="Proteomes" id="UP000193495"/>
    </source>
</evidence>
<name>A0A1X6ZQM2_9RHOB</name>
<sequence>MHLMERGPSGPRFASGHWPCPTPRASFARMKLFVGLGNPGAKYARNRHNIGFMAVDRIAEDHGFSPWRAKFQGEVAEGRLGHEKVLLLKPATFMNLSGQSVGEAMRFHKLDSTDITVFHDEIDLAPGRLKTKAGGGHAGHNGLRSIHQHVGPHYDRVRMGVGHPGHKDKVPGYVLKDFAKADEDWLDDMLRGVSDGAVALAAGDDARFLNAVALRLNPPRSGGGSKGPATKPAPAEPAPKASAVTESVAEAPDNRSALQKLADRFR</sequence>
<evidence type="ECO:0000256" key="10">
    <source>
        <dbReference type="SAM" id="MobiDB-lite"/>
    </source>
</evidence>
<dbReference type="GO" id="GO:0004045">
    <property type="term" value="F:peptidyl-tRNA hydrolase activity"/>
    <property type="evidence" value="ECO:0007669"/>
    <property type="project" value="UniProtKB-UniRule"/>
</dbReference>
<dbReference type="GO" id="GO:0072344">
    <property type="term" value="P:rescue of stalled ribosome"/>
    <property type="evidence" value="ECO:0007669"/>
    <property type="project" value="UniProtKB-UniRule"/>
</dbReference>
<feature type="site" description="Stabilizes the basic form of H active site to accept a proton" evidence="7">
    <location>
        <position position="120"/>
    </location>
</feature>
<evidence type="ECO:0000256" key="4">
    <source>
        <dbReference type="ARBA" id="ARBA00022884"/>
    </source>
</evidence>
<dbReference type="PROSITE" id="PS01196">
    <property type="entry name" value="PEPT_TRNA_HYDROL_2"/>
    <property type="match status" value="1"/>
</dbReference>
<keyword evidence="14" id="KW-1185">Reference proteome</keyword>
<dbReference type="InterPro" id="IPR018171">
    <property type="entry name" value="Pept_tRNA_hydro_CS"/>
</dbReference>
<dbReference type="Proteomes" id="UP000193495">
    <property type="component" value="Unassembled WGS sequence"/>
</dbReference>
<feature type="binding site" evidence="7">
    <location>
        <position position="43"/>
    </location>
    <ligand>
        <name>tRNA</name>
        <dbReference type="ChEBI" id="CHEBI:17843"/>
    </ligand>
</feature>
<evidence type="ECO:0000256" key="9">
    <source>
        <dbReference type="RuleBase" id="RU004320"/>
    </source>
</evidence>
<organism evidence="12 13">
    <name type="scientific">Limimaricola soesokkakensis</name>
    <dbReference type="NCBI Taxonomy" id="1343159"/>
    <lineage>
        <taxon>Bacteria</taxon>
        <taxon>Pseudomonadati</taxon>
        <taxon>Pseudomonadota</taxon>
        <taxon>Alphaproteobacteria</taxon>
        <taxon>Rhodobacterales</taxon>
        <taxon>Paracoccaceae</taxon>
        <taxon>Limimaricola</taxon>
    </lineage>
</organism>
<dbReference type="FunFam" id="3.40.50.1470:FF:000001">
    <property type="entry name" value="Peptidyl-tRNA hydrolase"/>
    <property type="match status" value="1"/>
</dbReference>
<dbReference type="HAMAP" id="MF_00083">
    <property type="entry name" value="Pept_tRNA_hydro_bact"/>
    <property type="match status" value="1"/>
</dbReference>
<comment type="function">
    <text evidence="7">Hydrolyzes ribosome-free peptidyl-tRNAs (with 1 or more amino acids incorporated), which drop off the ribosome during protein synthesis, or as a result of ribosome stalling.</text>
</comment>
<proteinExistence type="inferred from homology"/>
<comment type="subunit">
    <text evidence="7">Monomer.</text>
</comment>
<comment type="catalytic activity">
    <reaction evidence="7 8">
        <text>an N-acyl-L-alpha-aminoacyl-tRNA + H2O = an N-acyl-L-amino acid + a tRNA + H(+)</text>
        <dbReference type="Rhea" id="RHEA:54448"/>
        <dbReference type="Rhea" id="RHEA-COMP:10123"/>
        <dbReference type="Rhea" id="RHEA-COMP:13883"/>
        <dbReference type="ChEBI" id="CHEBI:15377"/>
        <dbReference type="ChEBI" id="CHEBI:15378"/>
        <dbReference type="ChEBI" id="CHEBI:59874"/>
        <dbReference type="ChEBI" id="CHEBI:78442"/>
        <dbReference type="ChEBI" id="CHEBI:138191"/>
        <dbReference type="EC" id="3.1.1.29"/>
    </reaction>
</comment>
<dbReference type="NCBIfam" id="TIGR00447">
    <property type="entry name" value="pth"/>
    <property type="match status" value="1"/>
</dbReference>
<feature type="binding site" evidence="7">
    <location>
        <position position="141"/>
    </location>
    <ligand>
        <name>tRNA</name>
        <dbReference type="ChEBI" id="CHEBI:17843"/>
    </ligand>
</feature>
<keyword evidence="3 7" id="KW-0378">Hydrolase</keyword>
<evidence type="ECO:0000256" key="7">
    <source>
        <dbReference type="HAMAP-Rule" id="MF_00083"/>
    </source>
</evidence>
<dbReference type="GO" id="GO:0006515">
    <property type="term" value="P:protein quality control for misfolded or incompletely synthesized proteins"/>
    <property type="evidence" value="ECO:0007669"/>
    <property type="project" value="UniProtKB-UniRule"/>
</dbReference>
<dbReference type="PROSITE" id="PS01195">
    <property type="entry name" value="PEPT_TRNA_HYDROL_1"/>
    <property type="match status" value="1"/>
</dbReference>
<evidence type="ECO:0000256" key="5">
    <source>
        <dbReference type="ARBA" id="ARBA00038063"/>
    </source>
</evidence>
<dbReference type="AlphaFoldDB" id="A0A1X6ZQM2"/>
<comment type="function">
    <text evidence="7">Catalyzes the release of premature peptidyl moieties from peptidyl-tRNA molecules trapped in stalled 50S ribosomal subunits, and thus maintains levels of free tRNAs and 50S ribosomes.</text>
</comment>
<gene>
    <name evidence="7 12" type="primary">pth</name>
    <name evidence="11" type="ORF">CLV79_109128</name>
    <name evidence="12" type="ORF">LOS8367_02769</name>
</gene>
<evidence type="ECO:0000256" key="8">
    <source>
        <dbReference type="RuleBase" id="RU000673"/>
    </source>
</evidence>
<dbReference type="EMBL" id="PYGB01000009">
    <property type="protein sequence ID" value="PSK84154.1"/>
    <property type="molecule type" value="Genomic_DNA"/>
</dbReference>
<dbReference type="GO" id="GO:0000049">
    <property type="term" value="F:tRNA binding"/>
    <property type="evidence" value="ECO:0007669"/>
    <property type="project" value="UniProtKB-UniRule"/>
</dbReference>
<evidence type="ECO:0000256" key="3">
    <source>
        <dbReference type="ARBA" id="ARBA00022801"/>
    </source>
</evidence>
<dbReference type="InterPro" id="IPR001328">
    <property type="entry name" value="Pept_tRNA_hydro"/>
</dbReference>
<evidence type="ECO:0000313" key="11">
    <source>
        <dbReference type="EMBL" id="PSK84154.1"/>
    </source>
</evidence>
<feature type="site" description="Discriminates between blocked and unblocked aminoacyl-tRNA" evidence="7">
    <location>
        <position position="38"/>
    </location>
</feature>
<keyword evidence="7" id="KW-0963">Cytoplasm</keyword>
<dbReference type="PANTHER" id="PTHR17224">
    <property type="entry name" value="PEPTIDYL-TRNA HYDROLASE"/>
    <property type="match status" value="1"/>
</dbReference>
<dbReference type="CDD" id="cd00462">
    <property type="entry name" value="PTH"/>
    <property type="match status" value="1"/>
</dbReference>
<feature type="active site" description="Proton acceptor" evidence="7">
    <location>
        <position position="48"/>
    </location>
</feature>
<dbReference type="Proteomes" id="UP000240624">
    <property type="component" value="Unassembled WGS sequence"/>
</dbReference>
<feature type="compositionally biased region" description="Low complexity" evidence="10">
    <location>
        <begin position="227"/>
        <end position="243"/>
    </location>
</feature>
<dbReference type="Gene3D" id="3.40.50.1470">
    <property type="entry name" value="Peptidyl-tRNA hydrolase"/>
    <property type="match status" value="1"/>
</dbReference>
<dbReference type="GO" id="GO:0005737">
    <property type="term" value="C:cytoplasm"/>
    <property type="evidence" value="ECO:0007669"/>
    <property type="project" value="UniProtKB-SubCell"/>
</dbReference>
<accession>A0A1X6ZQM2</accession>
<dbReference type="InterPro" id="IPR036416">
    <property type="entry name" value="Pept_tRNA_hydro_sf"/>
</dbReference>
<protein>
    <recommendedName>
        <fullName evidence="6 7">Peptidyl-tRNA hydrolase</fullName>
        <shortName evidence="7">Pth</shortName>
        <ecNumber evidence="1 7">3.1.1.29</ecNumber>
    </recommendedName>
</protein>
<feature type="binding site" evidence="7">
    <location>
        <position position="95"/>
    </location>
    <ligand>
        <name>tRNA</name>
        <dbReference type="ChEBI" id="CHEBI:17843"/>
    </ligand>
</feature>
<keyword evidence="2 7" id="KW-0820">tRNA-binding</keyword>
<keyword evidence="4 7" id="KW-0694">RNA-binding</keyword>
<evidence type="ECO:0000256" key="1">
    <source>
        <dbReference type="ARBA" id="ARBA00013260"/>
    </source>
</evidence>
<comment type="similarity">
    <text evidence="5 7 9">Belongs to the PTH family.</text>
</comment>
<dbReference type="PANTHER" id="PTHR17224:SF1">
    <property type="entry name" value="PEPTIDYL-TRNA HYDROLASE"/>
    <property type="match status" value="1"/>
</dbReference>
<comment type="subcellular location">
    <subcellularLocation>
        <location evidence="7">Cytoplasm</location>
    </subcellularLocation>
</comment>